<protein>
    <submittedName>
        <fullName evidence="2">Autotransporter outer membrane beta-barrel domain-containing protein</fullName>
    </submittedName>
</protein>
<dbReference type="OrthoDB" id="945117at2"/>
<gene>
    <name evidence="2" type="ORF">FSB76_25220</name>
</gene>
<feature type="chain" id="PRO_5022951249" evidence="1">
    <location>
        <begin position="21"/>
        <end position="222"/>
    </location>
</feature>
<dbReference type="AlphaFoldDB" id="A0A5B8W841"/>
<proteinExistence type="predicted"/>
<dbReference type="Gene3D" id="2.40.160.60">
    <property type="entry name" value="Outer membrane protein transport protein (OMPP1/FadL/TodX)"/>
    <property type="match status" value="1"/>
</dbReference>
<evidence type="ECO:0000256" key="1">
    <source>
        <dbReference type="SAM" id="SignalP"/>
    </source>
</evidence>
<keyword evidence="3" id="KW-1185">Reference proteome</keyword>
<dbReference type="Proteomes" id="UP000321362">
    <property type="component" value="Chromosome"/>
</dbReference>
<dbReference type="RefSeq" id="WP_147058357.1">
    <property type="nucleotide sequence ID" value="NZ_CP042437.1"/>
</dbReference>
<dbReference type="EMBL" id="CP042437">
    <property type="protein sequence ID" value="QEC79092.1"/>
    <property type="molecule type" value="Genomic_DNA"/>
</dbReference>
<feature type="signal peptide" evidence="1">
    <location>
        <begin position="1"/>
        <end position="20"/>
    </location>
</feature>
<accession>A0A5B8W841</accession>
<organism evidence="2 3">
    <name type="scientific">Mucilaginibacter ginsenosidivorax</name>
    <dbReference type="NCBI Taxonomy" id="862126"/>
    <lineage>
        <taxon>Bacteria</taxon>
        <taxon>Pseudomonadati</taxon>
        <taxon>Bacteroidota</taxon>
        <taxon>Sphingobacteriia</taxon>
        <taxon>Sphingobacteriales</taxon>
        <taxon>Sphingobacteriaceae</taxon>
        <taxon>Mucilaginibacter</taxon>
    </lineage>
</organism>
<evidence type="ECO:0000313" key="3">
    <source>
        <dbReference type="Proteomes" id="UP000321362"/>
    </source>
</evidence>
<name>A0A5B8W841_9SPHI</name>
<reference evidence="2 3" key="1">
    <citation type="journal article" date="2013" name="J. Microbiol.">
        <title>Mucilaginibacter ginsenosidivorax sp. nov., with ginsenoside converting activity isolated from sediment.</title>
        <authorList>
            <person name="Kim J.K."/>
            <person name="Choi T.E."/>
            <person name="Liu Q.M."/>
            <person name="Park H.Y."/>
            <person name="Yi T.H."/>
            <person name="Yoon M.H."/>
            <person name="Kim S.C."/>
            <person name="Im W.T."/>
        </authorList>
    </citation>
    <scope>NUCLEOTIDE SEQUENCE [LARGE SCALE GENOMIC DNA]</scope>
    <source>
        <strain evidence="2 3">KHI28</strain>
    </source>
</reference>
<dbReference type="KEGG" id="mgk:FSB76_25220"/>
<keyword evidence="1" id="KW-0732">Signal</keyword>
<evidence type="ECO:0000313" key="2">
    <source>
        <dbReference type="EMBL" id="QEC79092.1"/>
    </source>
</evidence>
<sequence length="222" mass="24121">MKKVLFLIPAFLLAFQISKAQTEKGSQTLGVNLIFNTQKSSNVSVDPSTGASSSSKTKYNSFGIGPNYSYFIADKLDIGANLSYDRSSNDNGELSSPSTQHQHDYGGQIFIRKYVMYGDKFGLRAGPYLGYSRYNVKYTYDYPGATVNSNSSKTDSYNAGINLGLVYYPTKKIGVSATLANIYYAHSKSDDGAQNHGSTDSFSGSFISNGLGLSLFYVFGAK</sequence>